<dbReference type="EMBL" id="CP018221">
    <property type="protein sequence ID" value="API60150.1"/>
    <property type="molecule type" value="Genomic_DNA"/>
</dbReference>
<proteinExistence type="predicted"/>
<dbReference type="KEGG" id="sphj:BSL82_13265"/>
<name>A0A1L3ZX12_9SPHN</name>
<dbReference type="Proteomes" id="UP000182063">
    <property type="component" value="Chromosome"/>
</dbReference>
<sequence length="60" mass="6515">MSEPSVLVPPAPTELSDSELAELGITRVAAEFFEVGPYRYSKLVDAIAQVQRQHRTASVG</sequence>
<protein>
    <submittedName>
        <fullName evidence="1">Uncharacterized protein</fullName>
    </submittedName>
</protein>
<accession>A0A1L3ZX12</accession>
<dbReference type="AlphaFoldDB" id="A0A1L3ZX12"/>
<evidence type="ECO:0000313" key="2">
    <source>
        <dbReference type="Proteomes" id="UP000182063"/>
    </source>
</evidence>
<keyword evidence="2" id="KW-1185">Reference proteome</keyword>
<gene>
    <name evidence="1" type="ORF">BSL82_13265</name>
</gene>
<dbReference type="STRING" id="1921510.BSL82_13265"/>
<evidence type="ECO:0000313" key="1">
    <source>
        <dbReference type="EMBL" id="API60150.1"/>
    </source>
</evidence>
<dbReference type="OrthoDB" id="7510785at2"/>
<organism evidence="1 2">
    <name type="scientific">Tardibacter chloracetimidivorans</name>
    <dbReference type="NCBI Taxonomy" id="1921510"/>
    <lineage>
        <taxon>Bacteria</taxon>
        <taxon>Pseudomonadati</taxon>
        <taxon>Pseudomonadota</taxon>
        <taxon>Alphaproteobacteria</taxon>
        <taxon>Sphingomonadales</taxon>
        <taxon>Sphingomonadaceae</taxon>
        <taxon>Tardibacter</taxon>
    </lineage>
</organism>
<reference evidence="2" key="1">
    <citation type="submission" date="2016-11" db="EMBL/GenBank/DDBJ databases">
        <title>Complete Genome Sequence of alachlor-degrading Sphingomonas sp. strain JJ-A5.</title>
        <authorList>
            <person name="Lee H."/>
            <person name="Ka J.-O."/>
        </authorList>
    </citation>
    <scope>NUCLEOTIDE SEQUENCE [LARGE SCALE GENOMIC DNA]</scope>
    <source>
        <strain evidence="2">JJ-A5</strain>
    </source>
</reference>
<dbReference type="RefSeq" id="WP_072597899.1">
    <property type="nucleotide sequence ID" value="NZ_CP018221.1"/>
</dbReference>